<organism evidence="7 8">
    <name type="scientific">Rhizobium vallis</name>
    <dbReference type="NCBI Taxonomy" id="634290"/>
    <lineage>
        <taxon>Bacteria</taxon>
        <taxon>Pseudomonadati</taxon>
        <taxon>Pseudomonadota</taxon>
        <taxon>Alphaproteobacteria</taxon>
        <taxon>Hyphomicrobiales</taxon>
        <taxon>Rhizobiaceae</taxon>
        <taxon>Rhizobium/Agrobacterium group</taxon>
        <taxon>Rhizobium</taxon>
    </lineage>
</organism>
<keyword evidence="5" id="KW-1133">Transmembrane helix</keyword>
<dbReference type="CDD" id="cd00761">
    <property type="entry name" value="Glyco_tranf_GTA_type"/>
    <property type="match status" value="1"/>
</dbReference>
<gene>
    <name evidence="7" type="ORF">EFQ99_03560</name>
</gene>
<keyword evidence="4" id="KW-0812">Transmembrane</keyword>
<proteinExistence type="predicted"/>
<dbReference type="GO" id="GO:0005737">
    <property type="term" value="C:cytoplasm"/>
    <property type="evidence" value="ECO:0007669"/>
    <property type="project" value="TreeGrafter"/>
</dbReference>
<dbReference type="EMBL" id="RJTH01000001">
    <property type="protein sequence ID" value="RUM27280.1"/>
    <property type="molecule type" value="Genomic_DNA"/>
</dbReference>
<comment type="subcellular location">
    <subcellularLocation>
        <location evidence="1">Membrane</location>
        <topology evidence="1">Single-pass membrane protein</topology>
    </subcellularLocation>
</comment>
<comment type="caution">
    <text evidence="7">The sequence shown here is derived from an EMBL/GenBank/DDBJ whole genome shotgun (WGS) entry which is preliminary data.</text>
</comment>
<reference evidence="8" key="1">
    <citation type="submission" date="2018-11" db="EMBL/GenBank/DDBJ databases">
        <title>Rhizobium chutanense sp. nov., isolated from root nodules of Phaseolus vulgaris in China.</title>
        <authorList>
            <person name="Huo Y."/>
        </authorList>
    </citation>
    <scope>NUCLEOTIDE SEQUENCE [LARGE SCALE GENOMIC DNA]</scope>
    <source>
        <strain evidence="8">CCBAU 65647</strain>
    </source>
</reference>
<protein>
    <submittedName>
        <fullName evidence="7">Glycosyltransferase</fullName>
    </submittedName>
</protein>
<evidence type="ECO:0000256" key="4">
    <source>
        <dbReference type="ARBA" id="ARBA00022692"/>
    </source>
</evidence>
<accession>A0A432PRZ1</accession>
<dbReference type="AlphaFoldDB" id="A0A432PRZ1"/>
<dbReference type="SUPFAM" id="SSF53448">
    <property type="entry name" value="Nucleotide-diphospho-sugar transferases"/>
    <property type="match status" value="1"/>
</dbReference>
<dbReference type="RefSeq" id="WP_126919263.1">
    <property type="nucleotide sequence ID" value="NZ_ML133686.1"/>
</dbReference>
<dbReference type="OrthoDB" id="1997677at2"/>
<evidence type="ECO:0000256" key="2">
    <source>
        <dbReference type="ARBA" id="ARBA00022676"/>
    </source>
</evidence>
<evidence type="ECO:0000256" key="6">
    <source>
        <dbReference type="ARBA" id="ARBA00023136"/>
    </source>
</evidence>
<evidence type="ECO:0000256" key="5">
    <source>
        <dbReference type="ARBA" id="ARBA00022989"/>
    </source>
</evidence>
<dbReference type="PANTHER" id="PTHR21461">
    <property type="entry name" value="GLYCOSYLTRANSFERASE FAMILY 92 PROTEIN"/>
    <property type="match status" value="1"/>
</dbReference>
<dbReference type="Gene3D" id="3.90.550.10">
    <property type="entry name" value="Spore Coat Polysaccharide Biosynthesis Protein SpsA, Chain A"/>
    <property type="match status" value="1"/>
</dbReference>
<dbReference type="PANTHER" id="PTHR21461:SF69">
    <property type="entry name" value="GLYCOSYLTRANSFERASE FAMILY 92 PROTEIN"/>
    <property type="match status" value="1"/>
</dbReference>
<evidence type="ECO:0000256" key="1">
    <source>
        <dbReference type="ARBA" id="ARBA00004167"/>
    </source>
</evidence>
<evidence type="ECO:0000313" key="8">
    <source>
        <dbReference type="Proteomes" id="UP000278823"/>
    </source>
</evidence>
<evidence type="ECO:0000313" key="7">
    <source>
        <dbReference type="EMBL" id="RUM27280.1"/>
    </source>
</evidence>
<dbReference type="Pfam" id="PF01697">
    <property type="entry name" value="Glyco_transf_92"/>
    <property type="match status" value="1"/>
</dbReference>
<dbReference type="Proteomes" id="UP000278823">
    <property type="component" value="Unassembled WGS sequence"/>
</dbReference>
<keyword evidence="6" id="KW-0472">Membrane</keyword>
<dbReference type="GO" id="GO:0016020">
    <property type="term" value="C:membrane"/>
    <property type="evidence" value="ECO:0007669"/>
    <property type="project" value="UniProtKB-SubCell"/>
</dbReference>
<sequence length="346" mass="39462">METELSCLISGSILRRCLCQERKMHVLHGLKTALRKRRQARNEKILVREPIVVPQFAAATQPAHYLSCVAIAKNEGAYLDEWIQFHLLVGISHFYIYDNGSTDQSLSILSAYEKAGIVTVVPWRPFSVWANTQNMAYAHAVSNFGPGSRWMAFFDLDEFMFPVHAASLTEFLQAREQEQAICVTGVNFGTSGHTARPEGLVTENYRQAVPMDLQREHPKLLNVKSIVQPDQIRSIESVHWFNLNGTNKIGVNEDGEPLPRFPREDPLKLKADTVRFNHYYTRSRDEFSAKVNGSNARGPQLPADAEQRWAMFRQIEEFSQPDDTIQRFLPDLKDRLSAWQKEKASA</sequence>
<keyword evidence="8" id="KW-1185">Reference proteome</keyword>
<dbReference type="InterPro" id="IPR008166">
    <property type="entry name" value="Glyco_transf_92"/>
</dbReference>
<dbReference type="GO" id="GO:0016757">
    <property type="term" value="F:glycosyltransferase activity"/>
    <property type="evidence" value="ECO:0007669"/>
    <property type="project" value="UniProtKB-KW"/>
</dbReference>
<keyword evidence="3 7" id="KW-0808">Transferase</keyword>
<evidence type="ECO:0000256" key="3">
    <source>
        <dbReference type="ARBA" id="ARBA00022679"/>
    </source>
</evidence>
<name>A0A432PRZ1_9HYPH</name>
<keyword evidence="2" id="KW-0328">Glycosyltransferase</keyword>
<dbReference type="InterPro" id="IPR029044">
    <property type="entry name" value="Nucleotide-diphossugar_trans"/>
</dbReference>